<name>A0A024GUT3_9STRA</name>
<sequence>MAKAYRYALLFSSSFVIECFRRMDTSTSTKSALSDIYFQYFIRTMEKRLKRHFEAV</sequence>
<dbReference type="AlphaFoldDB" id="A0A024GUT3"/>
<evidence type="ECO:0000313" key="1">
    <source>
        <dbReference type="EMBL" id="CCI50467.1"/>
    </source>
</evidence>
<dbReference type="InParanoid" id="A0A024GUT3"/>
<accession>A0A024GUT3</accession>
<organism evidence="1 2">
    <name type="scientific">Albugo candida</name>
    <dbReference type="NCBI Taxonomy" id="65357"/>
    <lineage>
        <taxon>Eukaryota</taxon>
        <taxon>Sar</taxon>
        <taxon>Stramenopiles</taxon>
        <taxon>Oomycota</taxon>
        <taxon>Peronosporomycetes</taxon>
        <taxon>Albuginales</taxon>
        <taxon>Albuginaceae</taxon>
        <taxon>Albugo</taxon>
    </lineage>
</organism>
<dbReference type="EMBL" id="CAIX01000517">
    <property type="protein sequence ID" value="CCI50467.1"/>
    <property type="molecule type" value="Genomic_DNA"/>
</dbReference>
<keyword evidence="2" id="KW-1185">Reference proteome</keyword>
<dbReference type="Proteomes" id="UP000053237">
    <property type="component" value="Unassembled WGS sequence"/>
</dbReference>
<gene>
    <name evidence="1" type="ORF">BN9_122540</name>
</gene>
<proteinExistence type="predicted"/>
<reference evidence="1 2" key="1">
    <citation type="submission" date="2012-05" db="EMBL/GenBank/DDBJ databases">
        <title>Recombination and specialization in a pathogen metapopulation.</title>
        <authorList>
            <person name="Gardiner A."/>
            <person name="Kemen E."/>
            <person name="Schultz-Larsen T."/>
            <person name="MacLean D."/>
            <person name="Van Oosterhout C."/>
            <person name="Jones J.D.G."/>
        </authorList>
    </citation>
    <scope>NUCLEOTIDE SEQUENCE [LARGE SCALE GENOMIC DNA]</scope>
    <source>
        <strain evidence="1 2">Ac Nc2</strain>
    </source>
</reference>
<comment type="caution">
    <text evidence="1">The sequence shown here is derived from an EMBL/GenBank/DDBJ whole genome shotgun (WGS) entry which is preliminary data.</text>
</comment>
<protein>
    <submittedName>
        <fullName evidence="1">Uncharacterized protein</fullName>
    </submittedName>
</protein>
<evidence type="ECO:0000313" key="2">
    <source>
        <dbReference type="Proteomes" id="UP000053237"/>
    </source>
</evidence>